<dbReference type="OrthoDB" id="2513234at2759"/>
<feature type="compositionally biased region" description="Polar residues" evidence="1">
    <location>
        <begin position="147"/>
        <end position="162"/>
    </location>
</feature>
<feature type="compositionally biased region" description="Polar residues" evidence="1">
    <location>
        <begin position="330"/>
        <end position="341"/>
    </location>
</feature>
<name>A0A2N5SSB3_9BASI</name>
<feature type="compositionally biased region" description="Polar residues" evidence="1">
    <location>
        <begin position="307"/>
        <end position="322"/>
    </location>
</feature>
<reference evidence="2 3" key="1">
    <citation type="submission" date="2017-11" db="EMBL/GenBank/DDBJ databases">
        <title>De novo assembly and phasing of dikaryotic genomes from two isolates of Puccinia coronata f. sp. avenae, the causal agent of oat crown rust.</title>
        <authorList>
            <person name="Miller M.E."/>
            <person name="Zhang Y."/>
            <person name="Omidvar V."/>
            <person name="Sperschneider J."/>
            <person name="Schwessinger B."/>
            <person name="Raley C."/>
            <person name="Palmer J.M."/>
            <person name="Garnica D."/>
            <person name="Upadhyaya N."/>
            <person name="Rathjen J."/>
            <person name="Taylor J.M."/>
            <person name="Park R.F."/>
            <person name="Dodds P.N."/>
            <person name="Hirsch C.D."/>
            <person name="Kianian S.F."/>
            <person name="Figueroa M."/>
        </authorList>
    </citation>
    <scope>NUCLEOTIDE SEQUENCE [LARGE SCALE GENOMIC DNA]</scope>
    <source>
        <strain evidence="2">12NC29</strain>
    </source>
</reference>
<dbReference type="STRING" id="200324.A0A2N5SSB3"/>
<feature type="compositionally biased region" description="Low complexity" evidence="1">
    <location>
        <begin position="163"/>
        <end position="180"/>
    </location>
</feature>
<organism evidence="2 3">
    <name type="scientific">Puccinia coronata f. sp. avenae</name>
    <dbReference type="NCBI Taxonomy" id="200324"/>
    <lineage>
        <taxon>Eukaryota</taxon>
        <taxon>Fungi</taxon>
        <taxon>Dikarya</taxon>
        <taxon>Basidiomycota</taxon>
        <taxon>Pucciniomycotina</taxon>
        <taxon>Pucciniomycetes</taxon>
        <taxon>Pucciniales</taxon>
        <taxon>Pucciniaceae</taxon>
        <taxon>Puccinia</taxon>
    </lineage>
</organism>
<proteinExistence type="predicted"/>
<protein>
    <submittedName>
        <fullName evidence="2">Uncharacterized protein</fullName>
    </submittedName>
</protein>
<evidence type="ECO:0000313" key="3">
    <source>
        <dbReference type="Proteomes" id="UP000235388"/>
    </source>
</evidence>
<dbReference type="EMBL" id="PGCJ01000878">
    <property type="protein sequence ID" value="PLW16143.1"/>
    <property type="molecule type" value="Genomic_DNA"/>
</dbReference>
<dbReference type="Proteomes" id="UP000235388">
    <property type="component" value="Unassembled WGS sequence"/>
</dbReference>
<keyword evidence="3" id="KW-1185">Reference proteome</keyword>
<feature type="region of interest" description="Disordered" evidence="1">
    <location>
        <begin position="134"/>
        <end position="191"/>
    </location>
</feature>
<sequence>MADELVSHHHASVFAMMESITARFTPVSKAKMLDKWQELLGITVDMECNLAAVAGRYKALLSDLAGMEVYLSVDDLLPLVLHNAIPQNSPLRAEFSRRVVAEMSLYNYRPIPFERTRKILAAAILHVRLMQTRHDDDDDDDDDDSGPHSSTAGPPMVCSSSVALQPPATLSSAAAAPSPTRSRREEWSAQSNVGSGLQIAYHASAALAAPPAPSHHRQCHRCGSSTHLIGAWPAISGQQHRLGPYMSPGHPGASANIIASAGPQRAACQPEPTPPAGQWPASRAPASFNTIPAQRQRMDSWRPPHASGSTVASRRTSQSTGAASDAEHSVLNTSDGSNAPGSSRACHPPEDPAGDNHAGLASPRSSGDFAGTPPFDWF</sequence>
<gene>
    <name evidence="2" type="ORF">PCANC_17172</name>
</gene>
<dbReference type="AlphaFoldDB" id="A0A2N5SSB3"/>
<comment type="caution">
    <text evidence="2">The sequence shown here is derived from an EMBL/GenBank/DDBJ whole genome shotgun (WGS) entry which is preliminary data.</text>
</comment>
<evidence type="ECO:0000313" key="2">
    <source>
        <dbReference type="EMBL" id="PLW16143.1"/>
    </source>
</evidence>
<evidence type="ECO:0000256" key="1">
    <source>
        <dbReference type="SAM" id="MobiDB-lite"/>
    </source>
</evidence>
<feature type="region of interest" description="Disordered" evidence="1">
    <location>
        <begin position="242"/>
        <end position="378"/>
    </location>
</feature>
<accession>A0A2N5SSB3</accession>